<dbReference type="AlphaFoldDB" id="A0A8J1XU45"/>
<dbReference type="Proteomes" id="UP000749559">
    <property type="component" value="Unassembled WGS sequence"/>
</dbReference>
<evidence type="ECO:0000313" key="2">
    <source>
        <dbReference type="Proteomes" id="UP000749559"/>
    </source>
</evidence>
<dbReference type="EMBL" id="CAIIXF020000010">
    <property type="protein sequence ID" value="CAH1795984.1"/>
    <property type="molecule type" value="Genomic_DNA"/>
</dbReference>
<organism evidence="1 2">
    <name type="scientific">Owenia fusiformis</name>
    <name type="common">Polychaete worm</name>
    <dbReference type="NCBI Taxonomy" id="6347"/>
    <lineage>
        <taxon>Eukaryota</taxon>
        <taxon>Metazoa</taxon>
        <taxon>Spiralia</taxon>
        <taxon>Lophotrochozoa</taxon>
        <taxon>Annelida</taxon>
        <taxon>Polychaeta</taxon>
        <taxon>Sedentaria</taxon>
        <taxon>Canalipalpata</taxon>
        <taxon>Sabellida</taxon>
        <taxon>Oweniida</taxon>
        <taxon>Oweniidae</taxon>
        <taxon>Owenia</taxon>
    </lineage>
</organism>
<evidence type="ECO:0000313" key="1">
    <source>
        <dbReference type="EMBL" id="CAH1795984.1"/>
    </source>
</evidence>
<protein>
    <submittedName>
        <fullName evidence="1">Uncharacterized protein</fullName>
    </submittedName>
</protein>
<reference evidence="1" key="1">
    <citation type="submission" date="2022-03" db="EMBL/GenBank/DDBJ databases">
        <authorList>
            <person name="Martin C."/>
        </authorList>
    </citation>
    <scope>NUCLEOTIDE SEQUENCE</scope>
</reference>
<gene>
    <name evidence="1" type="ORF">OFUS_LOCUS20446</name>
</gene>
<comment type="caution">
    <text evidence="1">The sequence shown here is derived from an EMBL/GenBank/DDBJ whole genome shotgun (WGS) entry which is preliminary data.</text>
</comment>
<dbReference type="Gene3D" id="3.40.630.40">
    <property type="entry name" value="Zn-dependent exopeptidases"/>
    <property type="match status" value="1"/>
</dbReference>
<accession>A0A8J1XU45</accession>
<dbReference type="OrthoDB" id="71260at2759"/>
<sequence length="347" mass="39287">MGQNRWISGYIIATIITFLQCEDIKMRDSPRQSCINLNVRENIMRSSLECPKAESPHQECSPEQYSKSRWGTDNYVEYQPGSTSSKIILLVPHGGYEMPKHIPKRVNGCRINGECIYSHSCPNVGESTDCSAGWTGSDEYTLKLSNAIADSVHTITGYRPHLIANHLYRDRMDANRPMSKATFMDQNAMTVWQEFHSYIEEAKSIVGTGLLLDIHAHGRRNNWIQLGYTLPGDDLNSETLLNASKSSVYHRSLHTGVPFEEFLRGNESLGGLFESNGYITVPAPGLKGPGTEPFLAGGYNTMRHGSRHQGTIDAIQVEFPQYIRRYWKRYAHSVAESIVEFTKRWYQ</sequence>
<proteinExistence type="predicted"/>
<keyword evidence="2" id="KW-1185">Reference proteome</keyword>
<name>A0A8J1XU45_OWEFU</name>